<dbReference type="Proteomes" id="UP000244912">
    <property type="component" value="Unassembled WGS sequence"/>
</dbReference>
<gene>
    <name evidence="2" type="ORF">PAA8504_01623</name>
</gene>
<accession>A0A2R8BUK1</accession>
<dbReference type="Pfam" id="PF10112">
    <property type="entry name" value="Halogen_Hydrol"/>
    <property type="match status" value="1"/>
</dbReference>
<keyword evidence="1" id="KW-0472">Membrane</keyword>
<evidence type="ECO:0008006" key="4">
    <source>
        <dbReference type="Google" id="ProtNLM"/>
    </source>
</evidence>
<evidence type="ECO:0000256" key="1">
    <source>
        <dbReference type="SAM" id="Phobius"/>
    </source>
</evidence>
<keyword evidence="3" id="KW-1185">Reference proteome</keyword>
<sequence>MPERFGGPHSPRGAKGGWAVKRRSRVGARANALYIAPIPLLFTAFGEAPTGLALDLAAFFALSGAAWMTREGLKAQDAYDARATARRPALPRKALGAALTGAGLALAGLPAVGGAIVLAVLGVVLHVAAFGVDPMRNKIAGGAPGWQSERVAAAVDEAEAHLADMRAAIRATGDRHLLTRVDGFADTARALFRRVEEDPRDLPQARRWLGVYLLGAKDAAVKYASLAQRGHDEAARDDFLALLDDLEEGFARRSETMLLDDRTDLDIEIDVLRERLDREGVSMGETKETRG</sequence>
<keyword evidence="1" id="KW-0812">Transmembrane</keyword>
<organism evidence="2 3">
    <name type="scientific">Palleronia abyssalis</name>
    <dbReference type="NCBI Taxonomy" id="1501240"/>
    <lineage>
        <taxon>Bacteria</taxon>
        <taxon>Pseudomonadati</taxon>
        <taxon>Pseudomonadota</taxon>
        <taxon>Alphaproteobacteria</taxon>
        <taxon>Rhodobacterales</taxon>
        <taxon>Roseobacteraceae</taxon>
        <taxon>Palleronia</taxon>
    </lineage>
</organism>
<dbReference type="AlphaFoldDB" id="A0A2R8BUK1"/>
<dbReference type="RefSeq" id="WP_108893668.1">
    <property type="nucleotide sequence ID" value="NZ_ONZF01000003.1"/>
</dbReference>
<reference evidence="2 3" key="1">
    <citation type="submission" date="2018-03" db="EMBL/GenBank/DDBJ databases">
        <authorList>
            <person name="Keele B.F."/>
        </authorList>
    </citation>
    <scope>NUCLEOTIDE SEQUENCE [LARGE SCALE GENOMIC DNA]</scope>
    <source>
        <strain evidence="2 3">CECT 8504</strain>
    </source>
</reference>
<feature type="transmembrane region" description="Helical" evidence="1">
    <location>
        <begin position="26"/>
        <end position="45"/>
    </location>
</feature>
<dbReference type="InterPro" id="IPR018770">
    <property type="entry name" value="ChloroindolylP_hydrolase"/>
</dbReference>
<feature type="transmembrane region" description="Helical" evidence="1">
    <location>
        <begin position="115"/>
        <end position="132"/>
    </location>
</feature>
<evidence type="ECO:0000313" key="3">
    <source>
        <dbReference type="Proteomes" id="UP000244912"/>
    </source>
</evidence>
<evidence type="ECO:0000313" key="2">
    <source>
        <dbReference type="EMBL" id="SPJ23805.1"/>
    </source>
</evidence>
<protein>
    <recommendedName>
        <fullName evidence="4">5-bromo-4-chloroindolyl phosphate hydrolysis protein</fullName>
    </recommendedName>
</protein>
<keyword evidence="1" id="KW-1133">Transmembrane helix</keyword>
<name>A0A2R8BUK1_9RHOB</name>
<dbReference type="EMBL" id="ONZF01000003">
    <property type="protein sequence ID" value="SPJ23805.1"/>
    <property type="molecule type" value="Genomic_DNA"/>
</dbReference>
<dbReference type="OrthoDB" id="7375296at2"/>
<proteinExistence type="predicted"/>